<evidence type="ECO:0000256" key="4">
    <source>
        <dbReference type="ARBA" id="ARBA00023136"/>
    </source>
</evidence>
<reference evidence="8 9" key="1">
    <citation type="submission" date="2016-10" db="EMBL/GenBank/DDBJ databases">
        <authorList>
            <person name="de Groot N.N."/>
        </authorList>
    </citation>
    <scope>NUCLEOTIDE SEQUENCE [LARGE SCALE GENOMIC DNA]</scope>
    <source>
        <strain evidence="8 9">DSM 17890</strain>
    </source>
</reference>
<feature type="region of interest" description="Disordered" evidence="6">
    <location>
        <begin position="1"/>
        <end position="31"/>
    </location>
</feature>
<dbReference type="Proteomes" id="UP000199118">
    <property type="component" value="Unassembled WGS sequence"/>
</dbReference>
<accession>A0A1H3CAI3</accession>
<feature type="transmembrane region" description="Helical" evidence="5">
    <location>
        <begin position="246"/>
        <end position="276"/>
    </location>
</feature>
<evidence type="ECO:0000256" key="1">
    <source>
        <dbReference type="ARBA" id="ARBA00004651"/>
    </source>
</evidence>
<dbReference type="CDD" id="cd06261">
    <property type="entry name" value="TM_PBP2"/>
    <property type="match status" value="1"/>
</dbReference>
<dbReference type="InterPro" id="IPR035906">
    <property type="entry name" value="MetI-like_sf"/>
</dbReference>
<feature type="transmembrane region" description="Helical" evidence="5">
    <location>
        <begin position="199"/>
        <end position="226"/>
    </location>
</feature>
<name>A0A1H3CAI3_9RHOB</name>
<keyword evidence="2 5" id="KW-0812">Transmembrane</keyword>
<evidence type="ECO:0000313" key="8">
    <source>
        <dbReference type="EMBL" id="SDX51096.1"/>
    </source>
</evidence>
<evidence type="ECO:0000259" key="7">
    <source>
        <dbReference type="PROSITE" id="PS50928"/>
    </source>
</evidence>
<organism evidence="8 9">
    <name type="scientific">Albimonas donghaensis</name>
    <dbReference type="NCBI Taxonomy" id="356660"/>
    <lineage>
        <taxon>Bacteria</taxon>
        <taxon>Pseudomonadati</taxon>
        <taxon>Pseudomonadota</taxon>
        <taxon>Alphaproteobacteria</taxon>
        <taxon>Rhodobacterales</taxon>
        <taxon>Paracoccaceae</taxon>
        <taxon>Albimonas</taxon>
    </lineage>
</organism>
<sequence>MTGGDDSDRQAGDPHALGGGGGDLGRRPGHWISDEPWDAETDLQALDRKDLDASTTTLIWRRFKRNKLAVLSGLFLLIMYLMLPVAGFFAPYHPQARNTDAIYAPPQEIDIFTAGHFLVTYPTVSEIDMATFQPKFTADYDDPRPLRWLTSCGDPWSFLGLGETAFRLICPPEGSDLYLIGADRLGRDIFSRLLHGAQLSLTVGLIGVTISFGIGMVLGGFAGYFGGWLDAAVQRSIEIIRSMPELPIWLALSAAIPANWGPVAVFFMISVILGLLDWPGLARAVRSKFLSLREEDYVRAAELMGASTTRIVGSHMMPNFMSHLVASATLSIPTMILGETALSLLGLGLRPPAVSWGLMLNDALDLTAVEIYPWLLAPMIPVILVVLAFNFLGDGLRDALDPYS</sequence>
<dbReference type="Pfam" id="PF12911">
    <property type="entry name" value="OppC_N"/>
    <property type="match status" value="1"/>
</dbReference>
<evidence type="ECO:0000313" key="9">
    <source>
        <dbReference type="Proteomes" id="UP000199118"/>
    </source>
</evidence>
<feature type="transmembrane region" description="Helical" evidence="5">
    <location>
        <begin position="371"/>
        <end position="392"/>
    </location>
</feature>
<dbReference type="PANTHER" id="PTHR43839">
    <property type="entry name" value="OPPC IN A BINDING PROTEIN-DEPENDENT TRANSPORT SYSTEM"/>
    <property type="match status" value="1"/>
</dbReference>
<dbReference type="PROSITE" id="PS50928">
    <property type="entry name" value="ABC_TM1"/>
    <property type="match status" value="1"/>
</dbReference>
<protein>
    <submittedName>
        <fullName evidence="8">Peptide/nickel transport system permease protein</fullName>
    </submittedName>
</protein>
<keyword evidence="5" id="KW-0813">Transport</keyword>
<comment type="similarity">
    <text evidence="5">Belongs to the binding-protein-dependent transport system permease family.</text>
</comment>
<evidence type="ECO:0000256" key="3">
    <source>
        <dbReference type="ARBA" id="ARBA00022989"/>
    </source>
</evidence>
<feature type="transmembrane region" description="Helical" evidence="5">
    <location>
        <begin position="68"/>
        <end position="90"/>
    </location>
</feature>
<evidence type="ECO:0000256" key="5">
    <source>
        <dbReference type="RuleBase" id="RU363032"/>
    </source>
</evidence>
<comment type="subcellular location">
    <subcellularLocation>
        <location evidence="1 5">Cell membrane</location>
        <topology evidence="1 5">Multi-pass membrane protein</topology>
    </subcellularLocation>
</comment>
<dbReference type="AlphaFoldDB" id="A0A1H3CAI3"/>
<evidence type="ECO:0000256" key="2">
    <source>
        <dbReference type="ARBA" id="ARBA00022692"/>
    </source>
</evidence>
<dbReference type="SUPFAM" id="SSF161098">
    <property type="entry name" value="MetI-like"/>
    <property type="match status" value="1"/>
</dbReference>
<proteinExistence type="inferred from homology"/>
<dbReference type="Pfam" id="PF00528">
    <property type="entry name" value="BPD_transp_1"/>
    <property type="match status" value="1"/>
</dbReference>
<dbReference type="STRING" id="356660.SAMN05444336_10629"/>
<keyword evidence="9" id="KW-1185">Reference proteome</keyword>
<keyword evidence="4 5" id="KW-0472">Membrane</keyword>
<dbReference type="GO" id="GO:0005886">
    <property type="term" value="C:plasma membrane"/>
    <property type="evidence" value="ECO:0007669"/>
    <property type="project" value="UniProtKB-SubCell"/>
</dbReference>
<dbReference type="PANTHER" id="PTHR43839:SF3">
    <property type="entry name" value="OLIGOPEPTIDE ABC TRANSPORTER, PERMEASE PROTEIN"/>
    <property type="match status" value="1"/>
</dbReference>
<dbReference type="InterPro" id="IPR025966">
    <property type="entry name" value="OppC_N"/>
</dbReference>
<dbReference type="FunFam" id="1.10.3720.10:FF:000059">
    <property type="entry name" value="Oligopeptide ABC transporter, permease protein"/>
    <property type="match status" value="1"/>
</dbReference>
<keyword evidence="3 5" id="KW-1133">Transmembrane helix</keyword>
<dbReference type="GO" id="GO:0055085">
    <property type="term" value="P:transmembrane transport"/>
    <property type="evidence" value="ECO:0007669"/>
    <property type="project" value="InterPro"/>
</dbReference>
<evidence type="ECO:0000256" key="6">
    <source>
        <dbReference type="SAM" id="MobiDB-lite"/>
    </source>
</evidence>
<feature type="domain" description="ABC transmembrane type-1" evidence="7">
    <location>
        <begin position="197"/>
        <end position="393"/>
    </location>
</feature>
<feature type="compositionally biased region" description="Basic and acidic residues" evidence="6">
    <location>
        <begin position="1"/>
        <end position="12"/>
    </location>
</feature>
<dbReference type="EMBL" id="FNMZ01000006">
    <property type="protein sequence ID" value="SDX51096.1"/>
    <property type="molecule type" value="Genomic_DNA"/>
</dbReference>
<gene>
    <name evidence="8" type="ORF">SAMN05444336_10629</name>
</gene>
<dbReference type="InterPro" id="IPR000515">
    <property type="entry name" value="MetI-like"/>
</dbReference>
<dbReference type="Gene3D" id="1.10.3720.10">
    <property type="entry name" value="MetI-like"/>
    <property type="match status" value="1"/>
</dbReference>